<name>A0ABQ9C9C0_9ROSI</name>
<dbReference type="EMBL" id="JAPFFI010000004">
    <property type="protein sequence ID" value="KAJ6395913.1"/>
    <property type="molecule type" value="Genomic_DNA"/>
</dbReference>
<dbReference type="Proteomes" id="UP001141253">
    <property type="component" value="Chromosome 4"/>
</dbReference>
<evidence type="ECO:0000313" key="1">
    <source>
        <dbReference type="EMBL" id="KAJ6395913.1"/>
    </source>
</evidence>
<gene>
    <name evidence="1" type="ORF">OIU77_021052</name>
</gene>
<keyword evidence="2" id="KW-1185">Reference proteome</keyword>
<sequence>MTEIPPQITNELHKYSRNNSSSLQHLVKRKRLPSTSVVVAASLGLDDEEQDLGTNWIWELISTKSSSNGCWGEDREDQGCRD</sequence>
<reference evidence="1" key="2">
    <citation type="journal article" date="2023" name="Int. J. Mol. Sci.">
        <title>De Novo Assembly and Annotation of 11 Diverse Shrub Willow (Salix) Genomes Reveals Novel Gene Organization in Sex-Linked Regions.</title>
        <authorList>
            <person name="Hyden B."/>
            <person name="Feng K."/>
            <person name="Yates T.B."/>
            <person name="Jawdy S."/>
            <person name="Cereghino C."/>
            <person name="Smart L.B."/>
            <person name="Muchero W."/>
        </authorList>
    </citation>
    <scope>NUCLEOTIDE SEQUENCE</scope>
    <source>
        <tissue evidence="1">Shoot tip</tissue>
    </source>
</reference>
<proteinExistence type="predicted"/>
<protein>
    <submittedName>
        <fullName evidence="1">Uncharacterized protein</fullName>
    </submittedName>
</protein>
<comment type="caution">
    <text evidence="1">The sequence shown here is derived from an EMBL/GenBank/DDBJ whole genome shotgun (WGS) entry which is preliminary data.</text>
</comment>
<accession>A0ABQ9C9C0</accession>
<evidence type="ECO:0000313" key="2">
    <source>
        <dbReference type="Proteomes" id="UP001141253"/>
    </source>
</evidence>
<reference evidence="1" key="1">
    <citation type="submission" date="2022-10" db="EMBL/GenBank/DDBJ databases">
        <authorList>
            <person name="Hyden B.L."/>
            <person name="Feng K."/>
            <person name="Yates T."/>
            <person name="Jawdy S."/>
            <person name="Smart L.B."/>
            <person name="Muchero W."/>
        </authorList>
    </citation>
    <scope>NUCLEOTIDE SEQUENCE</scope>
    <source>
        <tissue evidence="1">Shoot tip</tissue>
    </source>
</reference>
<organism evidence="1 2">
    <name type="scientific">Salix suchowensis</name>
    <dbReference type="NCBI Taxonomy" id="1278906"/>
    <lineage>
        <taxon>Eukaryota</taxon>
        <taxon>Viridiplantae</taxon>
        <taxon>Streptophyta</taxon>
        <taxon>Embryophyta</taxon>
        <taxon>Tracheophyta</taxon>
        <taxon>Spermatophyta</taxon>
        <taxon>Magnoliopsida</taxon>
        <taxon>eudicotyledons</taxon>
        <taxon>Gunneridae</taxon>
        <taxon>Pentapetalae</taxon>
        <taxon>rosids</taxon>
        <taxon>fabids</taxon>
        <taxon>Malpighiales</taxon>
        <taxon>Salicaceae</taxon>
        <taxon>Saliceae</taxon>
        <taxon>Salix</taxon>
    </lineage>
</organism>